<dbReference type="eggNOG" id="ENOG5032IUK">
    <property type="taxonomic scope" value="Bacteria"/>
</dbReference>
<dbReference type="Proteomes" id="UP000028607">
    <property type="component" value="Unassembled WGS sequence"/>
</dbReference>
<protein>
    <submittedName>
        <fullName evidence="2">Uncharacterized protein</fullName>
    </submittedName>
</protein>
<evidence type="ECO:0000313" key="2">
    <source>
        <dbReference type="EMBL" id="KFE35726.1"/>
    </source>
</evidence>
<reference evidence="3" key="1">
    <citation type="submission" date="2013-04" db="EMBL/GenBank/DDBJ databases">
        <title>Thioclava sp. 13D2W-2 Genome Sequencing.</title>
        <authorList>
            <person name="Lai Q."/>
            <person name="Li G."/>
            <person name="Shao Z."/>
        </authorList>
    </citation>
    <scope>NUCLEOTIDE SEQUENCE [LARGE SCALE GENOMIC DNA]</scope>
    <source>
        <strain evidence="3">13D2W-2</strain>
    </source>
</reference>
<comment type="caution">
    <text evidence="2">The sequence shown here is derived from an EMBL/GenBank/DDBJ whole genome shotgun (WGS) entry which is preliminary data.</text>
</comment>
<sequence length="72" mass="7652">MSHFDLPAVPAMSEQVRPARASSPEALIAGPCALPSAPMAMPRQQIEPDLSMLGRLVRFLTRRAGPAAREGA</sequence>
<gene>
    <name evidence="2" type="ORF">DW2_07178</name>
</gene>
<reference evidence="2 3" key="2">
    <citation type="journal article" date="2015" name="Antonie Van Leeuwenhoek">
        <title>Thioclava indica sp. nov., isolated from surface seawater of the Indian Ocean.</title>
        <authorList>
            <person name="Liu Y."/>
            <person name="Lai Q."/>
            <person name="Du J."/>
            <person name="Xu H."/>
            <person name="Jiang L."/>
            <person name="Shao Z."/>
        </authorList>
    </citation>
    <scope>NUCLEOTIDE SEQUENCE [LARGE SCALE GENOMIC DNA]</scope>
    <source>
        <strain evidence="2 3">13D2W-2</strain>
    </source>
</reference>
<accession>A0A085TYC9</accession>
<name>A0A085TYC9_9RHOB</name>
<evidence type="ECO:0000313" key="3">
    <source>
        <dbReference type="Proteomes" id="UP000028607"/>
    </source>
</evidence>
<dbReference type="EMBL" id="AQRC01000004">
    <property type="protein sequence ID" value="KFE35726.1"/>
    <property type="molecule type" value="Genomic_DNA"/>
</dbReference>
<feature type="region of interest" description="Disordered" evidence="1">
    <location>
        <begin position="1"/>
        <end position="22"/>
    </location>
</feature>
<dbReference type="STRING" id="1317124.DW2_07178"/>
<evidence type="ECO:0000256" key="1">
    <source>
        <dbReference type="SAM" id="MobiDB-lite"/>
    </source>
</evidence>
<dbReference type="PATRIC" id="fig|1317124.6.peg.1455"/>
<keyword evidence="3" id="KW-1185">Reference proteome</keyword>
<dbReference type="AlphaFoldDB" id="A0A085TYC9"/>
<proteinExistence type="predicted"/>
<organism evidence="2 3">
    <name type="scientific">Thioclava atlantica</name>
    <dbReference type="NCBI Taxonomy" id="1317124"/>
    <lineage>
        <taxon>Bacteria</taxon>
        <taxon>Pseudomonadati</taxon>
        <taxon>Pseudomonadota</taxon>
        <taxon>Alphaproteobacteria</taxon>
        <taxon>Rhodobacterales</taxon>
        <taxon>Paracoccaceae</taxon>
        <taxon>Thioclava</taxon>
    </lineage>
</organism>